<keyword evidence="5" id="KW-0472">Membrane</keyword>
<dbReference type="Proteomes" id="UP000019760">
    <property type="component" value="Unassembled WGS sequence"/>
</dbReference>
<dbReference type="GO" id="GO:0016746">
    <property type="term" value="F:acyltransferase activity"/>
    <property type="evidence" value="ECO:0007669"/>
    <property type="project" value="UniProtKB-KW"/>
</dbReference>
<sequence length="310" mass="34173">MPDRDPARPRFIHYLEAAAARAALGLLRRLPPATASNLGGAVTRIIGPLLPVSRVAERNLRLALPELDATARRRIVRQVWDNLGRTAAEFPHLARLNECEGDECEDNGPGWRVINAHHLRDVAALDRPALFISGHIGNWEVLPPAVARYGMPFASFYRAAANPLVDRLIADMRRDAMKQDVPNFPKGALGARQALRHVAQGGHLGILADQKMNDGIEARFFGLPAMTPSAAAIFALRHDCPIVTGRVRRVGPARFEVIVDQPLFPDASGDRAADVARLTQAINDRLEAAIRAEPGAWLWLHRRWPKHLTP</sequence>
<reference evidence="8" key="1">
    <citation type="journal article" date="2014" name="FEMS Microbiol. Lett.">
        <title>Draft Genomic DNA Sequence of the Facultatively Methylotrophic Bacterium Acidomonas methanolica type strain MB58.</title>
        <authorList>
            <person name="Higashiura N."/>
            <person name="Hadano H."/>
            <person name="Hirakawa H."/>
            <person name="Matsutani M."/>
            <person name="Takabe S."/>
            <person name="Matsushita K."/>
            <person name="Azuma Y."/>
        </authorList>
    </citation>
    <scope>NUCLEOTIDE SEQUENCE [LARGE SCALE GENOMIC DNA]</scope>
    <source>
        <strain evidence="8">MB58</strain>
    </source>
</reference>
<keyword evidence="8" id="KW-1185">Reference proteome</keyword>
<dbReference type="AlphaFoldDB" id="A0A023D3Y9"/>
<keyword evidence="4 7" id="KW-0808">Transferase</keyword>
<reference evidence="7 8" key="2">
    <citation type="journal article" date="2014" name="FEMS Microbiol. Lett.">
        <title>Draft genomic DNA sequence of the facultatively methylotrophic bacterium Acidomonas methanolica type strain MB58.</title>
        <authorList>
            <person name="Higashiura N."/>
            <person name="Hadano H."/>
            <person name="Hirakawa H."/>
            <person name="Matsutani M."/>
            <person name="Takabe S."/>
            <person name="Matsushita K."/>
            <person name="Azuma Y."/>
        </authorList>
    </citation>
    <scope>NUCLEOTIDE SEQUENCE [LARGE SCALE GENOMIC DNA]</scope>
    <source>
        <strain evidence="7 8">MB58</strain>
    </source>
</reference>
<dbReference type="CDD" id="cd07984">
    <property type="entry name" value="LPLAT_LABLAT-like"/>
    <property type="match status" value="1"/>
</dbReference>
<name>A0A023D3Y9_ACIMT</name>
<keyword evidence="3" id="KW-0997">Cell inner membrane</keyword>
<gene>
    <name evidence="7" type="ORF">Amme_038_023</name>
</gene>
<evidence type="ECO:0000313" key="7">
    <source>
        <dbReference type="EMBL" id="GAJ28774.1"/>
    </source>
</evidence>
<protein>
    <submittedName>
        <fullName evidence="7">Lipid A biosynthesis (Lauroyl) acyltransferase</fullName>
    </submittedName>
</protein>
<dbReference type="EMBL" id="BAND01000038">
    <property type="protein sequence ID" value="GAJ28774.1"/>
    <property type="molecule type" value="Genomic_DNA"/>
</dbReference>
<keyword evidence="6 7" id="KW-0012">Acyltransferase</keyword>
<dbReference type="PANTHER" id="PTHR30606">
    <property type="entry name" value="LIPID A BIOSYNTHESIS LAUROYL ACYLTRANSFERASE"/>
    <property type="match status" value="1"/>
</dbReference>
<evidence type="ECO:0000256" key="3">
    <source>
        <dbReference type="ARBA" id="ARBA00022519"/>
    </source>
</evidence>
<evidence type="ECO:0000256" key="5">
    <source>
        <dbReference type="ARBA" id="ARBA00023136"/>
    </source>
</evidence>
<dbReference type="OrthoDB" id="9801955at2"/>
<evidence type="ECO:0000256" key="2">
    <source>
        <dbReference type="ARBA" id="ARBA00022475"/>
    </source>
</evidence>
<proteinExistence type="predicted"/>
<keyword evidence="2" id="KW-1003">Cell membrane</keyword>
<accession>A0A023D3Y9</accession>
<organism evidence="7 8">
    <name type="scientific">Acidomonas methanolica NBRC 104435</name>
    <dbReference type="NCBI Taxonomy" id="1231351"/>
    <lineage>
        <taxon>Bacteria</taxon>
        <taxon>Pseudomonadati</taxon>
        <taxon>Pseudomonadota</taxon>
        <taxon>Alphaproteobacteria</taxon>
        <taxon>Acetobacterales</taxon>
        <taxon>Acetobacteraceae</taxon>
        <taxon>Acidomonas</taxon>
    </lineage>
</organism>
<evidence type="ECO:0000256" key="4">
    <source>
        <dbReference type="ARBA" id="ARBA00022679"/>
    </source>
</evidence>
<evidence type="ECO:0000256" key="6">
    <source>
        <dbReference type="ARBA" id="ARBA00023315"/>
    </source>
</evidence>
<dbReference type="Pfam" id="PF03279">
    <property type="entry name" value="Lip_A_acyltrans"/>
    <property type="match status" value="1"/>
</dbReference>
<dbReference type="GO" id="GO:0009247">
    <property type="term" value="P:glycolipid biosynthetic process"/>
    <property type="evidence" value="ECO:0007669"/>
    <property type="project" value="UniProtKB-ARBA"/>
</dbReference>
<comment type="caution">
    <text evidence="7">The sequence shown here is derived from an EMBL/GenBank/DDBJ whole genome shotgun (WGS) entry which is preliminary data.</text>
</comment>
<dbReference type="RefSeq" id="WP_042057744.1">
    <property type="nucleotide sequence ID" value="NZ_BAND01000038.1"/>
</dbReference>
<dbReference type="InterPro" id="IPR004960">
    <property type="entry name" value="LipA_acyltrans"/>
</dbReference>
<dbReference type="PANTHER" id="PTHR30606:SF10">
    <property type="entry name" value="PHOSPHATIDYLINOSITOL MANNOSIDE ACYLTRANSFERASE"/>
    <property type="match status" value="1"/>
</dbReference>
<evidence type="ECO:0000256" key="1">
    <source>
        <dbReference type="ARBA" id="ARBA00004533"/>
    </source>
</evidence>
<comment type="subcellular location">
    <subcellularLocation>
        <location evidence="1">Cell inner membrane</location>
    </subcellularLocation>
</comment>
<dbReference type="GO" id="GO:0005886">
    <property type="term" value="C:plasma membrane"/>
    <property type="evidence" value="ECO:0007669"/>
    <property type="project" value="UniProtKB-SubCell"/>
</dbReference>
<evidence type="ECO:0000313" key="8">
    <source>
        <dbReference type="Proteomes" id="UP000019760"/>
    </source>
</evidence>